<sequence>MALNLSGFLQAAALARGLEPSLAVVKWMKSLFIQPNIVVWMAKN</sequence>
<protein>
    <submittedName>
        <fullName evidence="1">Uncharacterized protein</fullName>
    </submittedName>
</protein>
<reference evidence="1 2" key="1">
    <citation type="journal article" date="2018" name="Front. Microbiol.">
        <title>Hydrolytic Capabilities as a Key to Environmental Success: Chitinolytic and Cellulolytic Acidobacteria From Acidic Sub-arctic Soils and Boreal Peatlands.</title>
        <authorList>
            <person name="Belova S.E."/>
            <person name="Ravin N.V."/>
            <person name="Pankratov T.A."/>
            <person name="Rakitin A.L."/>
            <person name="Ivanova A.A."/>
            <person name="Beletsky A.V."/>
            <person name="Mardanov A.V."/>
            <person name="Sinninghe Damste J.S."/>
            <person name="Dedysh S.N."/>
        </authorList>
    </citation>
    <scope>NUCLEOTIDE SEQUENCE [LARGE SCALE GENOMIC DNA]</scope>
    <source>
        <strain evidence="1 2">SBC82</strain>
    </source>
</reference>
<proteinExistence type="predicted"/>
<dbReference type="Proteomes" id="UP000253606">
    <property type="component" value="Chromosome"/>
</dbReference>
<dbReference type="KEGG" id="abas:ACPOL_0907"/>
<organism evidence="1 2">
    <name type="scientific">Acidisarcina polymorpha</name>
    <dbReference type="NCBI Taxonomy" id="2211140"/>
    <lineage>
        <taxon>Bacteria</taxon>
        <taxon>Pseudomonadati</taxon>
        <taxon>Acidobacteriota</taxon>
        <taxon>Terriglobia</taxon>
        <taxon>Terriglobales</taxon>
        <taxon>Acidobacteriaceae</taxon>
        <taxon>Acidisarcina</taxon>
    </lineage>
</organism>
<dbReference type="AlphaFoldDB" id="A0A2Z5FUU9"/>
<evidence type="ECO:0000313" key="1">
    <source>
        <dbReference type="EMBL" id="AXC10264.1"/>
    </source>
</evidence>
<evidence type="ECO:0000313" key="2">
    <source>
        <dbReference type="Proteomes" id="UP000253606"/>
    </source>
</evidence>
<gene>
    <name evidence="1" type="ORF">ACPOL_0907</name>
</gene>
<dbReference type="EMBL" id="CP030840">
    <property type="protein sequence ID" value="AXC10264.1"/>
    <property type="molecule type" value="Genomic_DNA"/>
</dbReference>
<name>A0A2Z5FUU9_9BACT</name>
<keyword evidence="2" id="KW-1185">Reference proteome</keyword>
<accession>A0A2Z5FUU9</accession>